<proteinExistence type="predicted"/>
<dbReference type="Pfam" id="PF18734">
    <property type="entry name" value="HEPN_AbiU2"/>
    <property type="match status" value="1"/>
</dbReference>
<evidence type="ECO:0000313" key="2">
    <source>
        <dbReference type="EMBL" id="RZM82946.1"/>
    </source>
</evidence>
<evidence type="ECO:0000259" key="1">
    <source>
        <dbReference type="Pfam" id="PF18734"/>
    </source>
</evidence>
<dbReference type="Proteomes" id="UP000292459">
    <property type="component" value="Unassembled WGS sequence"/>
</dbReference>
<dbReference type="AlphaFoldDB" id="A0A4Q7EIK1"/>
<sequence length="193" mass="21969">MTQKIDELLQAISGELGELHLKWLLFSQLYEDKEIVDLLNESAPTFFGVCQSVFLNDITLSISRLTDSSKTGDKENLTLARILDSIDPSLVQLKTELVETLEIIKNSCDFARKHRNRRVAHTDLKTYFQDHPEPLLSITKEKIEEALLGLRTFVNKVELHFTQNETGYEYLAVAEGASSLIGCLYDAKSYRDQ</sequence>
<feature type="domain" description="HEPN AbiU2-like" evidence="1">
    <location>
        <begin position="3"/>
        <end position="169"/>
    </location>
</feature>
<name>A0A4Q7EIK1_9CYAN</name>
<evidence type="ECO:0000313" key="3">
    <source>
        <dbReference type="Proteomes" id="UP000292459"/>
    </source>
</evidence>
<organism evidence="2 3">
    <name type="scientific">Leptolyngbya iicbica LK</name>
    <dbReference type="NCBI Taxonomy" id="2294035"/>
    <lineage>
        <taxon>Bacteria</taxon>
        <taxon>Bacillati</taxon>
        <taxon>Cyanobacteriota</taxon>
        <taxon>Cyanophyceae</taxon>
        <taxon>Leptolyngbyales</taxon>
        <taxon>Leptolyngbyaceae</taxon>
        <taxon>Leptolyngbya group</taxon>
        <taxon>Leptolyngbya</taxon>
        <taxon>Leptolyngbya iicbica</taxon>
    </lineage>
</organism>
<gene>
    <name evidence="2" type="ORF">DYY88_07045</name>
</gene>
<comment type="caution">
    <text evidence="2">The sequence shown here is derived from an EMBL/GenBank/DDBJ whole genome shotgun (WGS) entry which is preliminary data.</text>
</comment>
<dbReference type="EMBL" id="QVFV01000001">
    <property type="protein sequence ID" value="RZM82946.1"/>
    <property type="molecule type" value="Genomic_DNA"/>
</dbReference>
<accession>A0A4Q7EIK1</accession>
<dbReference type="InterPro" id="IPR040704">
    <property type="entry name" value="HEPN_AbiU2"/>
</dbReference>
<keyword evidence="3" id="KW-1185">Reference proteome</keyword>
<reference evidence="2 3" key="1">
    <citation type="submission" date="2018-11" db="EMBL/GenBank/DDBJ databases">
        <title>Whole genome sequencing of an environmental sample.</title>
        <authorList>
            <person name="Sarangi A.N."/>
            <person name="Singh D."/>
            <person name="Tripathy S."/>
        </authorList>
    </citation>
    <scope>NUCLEOTIDE SEQUENCE [LARGE SCALE GENOMIC DNA]</scope>
    <source>
        <strain evidence="2 3">Lakshadweep</strain>
    </source>
</reference>
<dbReference type="RefSeq" id="WP_039726160.1">
    <property type="nucleotide sequence ID" value="NZ_QVFV01000001.1"/>
</dbReference>
<dbReference type="OrthoDB" id="7059019at2"/>
<protein>
    <recommendedName>
        <fullName evidence="1">HEPN AbiU2-like domain-containing protein</fullName>
    </recommendedName>
</protein>